<sequence length="127" mass="13992">METRSSRHSKRQVGSDDLDNQSHSRKRQRTNNNTPRSDPSPSRSAVSQSSSIGQWYGIGDEDVLSNLFASHPETFTTVPCPNGSHGLYAPMRPRGSCDPTISFTFRTISLDRGAIDASHDTDTRARA</sequence>
<reference evidence="2" key="1">
    <citation type="submission" date="2023-06" db="EMBL/GenBank/DDBJ databases">
        <title>Genome-scale phylogeny and comparative genomics of the fungal order Sordariales.</title>
        <authorList>
            <consortium name="Lawrence Berkeley National Laboratory"/>
            <person name="Hensen N."/>
            <person name="Bonometti L."/>
            <person name="Westerberg I."/>
            <person name="Brannstrom I.O."/>
            <person name="Guillou S."/>
            <person name="Cros-Aarteil S."/>
            <person name="Calhoun S."/>
            <person name="Haridas S."/>
            <person name="Kuo A."/>
            <person name="Mondo S."/>
            <person name="Pangilinan J."/>
            <person name="Riley R."/>
            <person name="LaButti K."/>
            <person name="Andreopoulos B."/>
            <person name="Lipzen A."/>
            <person name="Chen C."/>
            <person name="Yanf M."/>
            <person name="Daum C."/>
            <person name="Ng V."/>
            <person name="Clum A."/>
            <person name="Steindorff A."/>
            <person name="Ohm R."/>
            <person name="Martin F."/>
            <person name="Silar P."/>
            <person name="Natvig D."/>
            <person name="Lalanne C."/>
            <person name="Gautier V."/>
            <person name="Ament-velasquez S.L."/>
            <person name="Kruys A."/>
            <person name="Hutchinson M.I."/>
            <person name="Powell A.J."/>
            <person name="Barry K."/>
            <person name="Miller A.N."/>
            <person name="Grigoriev I.V."/>
            <person name="Debuchy R."/>
            <person name="Gladieux P."/>
            <person name="Thoren M.H."/>
            <person name="Johannesson H."/>
        </authorList>
    </citation>
    <scope>NUCLEOTIDE SEQUENCE</scope>
    <source>
        <strain evidence="2">SMH2392-1A</strain>
    </source>
</reference>
<evidence type="ECO:0000313" key="3">
    <source>
        <dbReference type="Proteomes" id="UP001172101"/>
    </source>
</evidence>
<dbReference type="EMBL" id="JAUIRO010000008">
    <property type="protein sequence ID" value="KAK0703313.1"/>
    <property type="molecule type" value="Genomic_DNA"/>
</dbReference>
<name>A0AA39ZTK7_9PEZI</name>
<dbReference type="Proteomes" id="UP001172101">
    <property type="component" value="Unassembled WGS sequence"/>
</dbReference>
<gene>
    <name evidence="2" type="ORF">B0T26DRAFT_495052</name>
</gene>
<proteinExistence type="predicted"/>
<accession>A0AA39ZTK7</accession>
<feature type="compositionally biased region" description="Basic residues" evidence="1">
    <location>
        <begin position="1"/>
        <end position="11"/>
    </location>
</feature>
<evidence type="ECO:0000256" key="1">
    <source>
        <dbReference type="SAM" id="MobiDB-lite"/>
    </source>
</evidence>
<dbReference type="GeneID" id="85318615"/>
<dbReference type="RefSeq" id="XP_060290172.1">
    <property type="nucleotide sequence ID" value="XM_060435345.1"/>
</dbReference>
<dbReference type="AlphaFoldDB" id="A0AA39ZTK7"/>
<comment type="caution">
    <text evidence="2">The sequence shown here is derived from an EMBL/GenBank/DDBJ whole genome shotgun (WGS) entry which is preliminary data.</text>
</comment>
<feature type="region of interest" description="Disordered" evidence="1">
    <location>
        <begin position="1"/>
        <end position="53"/>
    </location>
</feature>
<evidence type="ECO:0000313" key="2">
    <source>
        <dbReference type="EMBL" id="KAK0703313.1"/>
    </source>
</evidence>
<feature type="compositionally biased region" description="Low complexity" evidence="1">
    <location>
        <begin position="35"/>
        <end position="51"/>
    </location>
</feature>
<keyword evidence="3" id="KW-1185">Reference proteome</keyword>
<organism evidence="2 3">
    <name type="scientific">Lasiosphaeria miniovina</name>
    <dbReference type="NCBI Taxonomy" id="1954250"/>
    <lineage>
        <taxon>Eukaryota</taxon>
        <taxon>Fungi</taxon>
        <taxon>Dikarya</taxon>
        <taxon>Ascomycota</taxon>
        <taxon>Pezizomycotina</taxon>
        <taxon>Sordariomycetes</taxon>
        <taxon>Sordariomycetidae</taxon>
        <taxon>Sordariales</taxon>
        <taxon>Lasiosphaeriaceae</taxon>
        <taxon>Lasiosphaeria</taxon>
    </lineage>
</organism>
<protein>
    <submittedName>
        <fullName evidence="2">Uncharacterized protein</fullName>
    </submittedName>
</protein>